<dbReference type="SUPFAM" id="SSF55681">
    <property type="entry name" value="Class II aaRS and biotin synthetases"/>
    <property type="match status" value="1"/>
</dbReference>
<keyword evidence="12" id="KW-0030">Aminoacyl-tRNA synthetase</keyword>
<dbReference type="InterPro" id="IPR041616">
    <property type="entry name" value="PheRS_beta_core"/>
</dbReference>
<dbReference type="Gene3D" id="3.30.930.10">
    <property type="entry name" value="Bira Bifunctional Protein, Domain 2"/>
    <property type="match status" value="1"/>
</dbReference>
<dbReference type="Gene3D" id="3.50.40.10">
    <property type="entry name" value="Phenylalanyl-trna Synthetase, Chain B, domain 3"/>
    <property type="match status" value="1"/>
</dbReference>
<dbReference type="GO" id="GO:0004826">
    <property type="term" value="F:phenylalanine-tRNA ligase activity"/>
    <property type="evidence" value="ECO:0007669"/>
    <property type="project" value="UniProtKB-EC"/>
</dbReference>
<dbReference type="SMART" id="SM00873">
    <property type="entry name" value="B3_4"/>
    <property type="match status" value="1"/>
</dbReference>
<dbReference type="InterPro" id="IPR005147">
    <property type="entry name" value="tRNA_synthase_B5-dom"/>
</dbReference>
<dbReference type="InterPro" id="IPR020825">
    <property type="entry name" value="Phe-tRNA_synthase-like_B3/B4"/>
</dbReference>
<evidence type="ECO:0000256" key="4">
    <source>
        <dbReference type="ARBA" id="ARBA00012814"/>
    </source>
</evidence>
<evidence type="ECO:0000256" key="7">
    <source>
        <dbReference type="ARBA" id="ARBA00022723"/>
    </source>
</evidence>
<dbReference type="GO" id="GO:0003723">
    <property type="term" value="F:RNA binding"/>
    <property type="evidence" value="ECO:0007669"/>
    <property type="project" value="InterPro"/>
</dbReference>
<feature type="domain" description="B5" evidence="14">
    <location>
        <begin position="302"/>
        <end position="380"/>
    </location>
</feature>
<dbReference type="Pfam" id="PF03483">
    <property type="entry name" value="B3_4"/>
    <property type="match status" value="1"/>
</dbReference>
<keyword evidence="8" id="KW-0547">Nucleotide-binding</keyword>
<sequence>MPTVGLEKELLFKGLGREYTEEEFDQLCFDFGIELDEVVEEEGKEVYKIDIPANRYDLLCLEGLVRSLRVFLGLEAAPVFKQITPDAATREKTKMTVKSATGQIRPFVVCAILRNLKMDQVAYQSCLDLQDQLHRNICRRRTLVSIGTHDLDSVEGPFTYEAQNPDDIKFQHLFADKEMTGREMLDWFRTDPAGKHIKEYTGIIYDSPVYPMVYDKNRVAMSLPPIINGIQSKISKDTKNMFIEVTATDMTKAKVVLNTIVSMFSRYCAEPDTVETVDVHYETPVLCGGETEKIDFMRCPDLSPRLASANVQEIASTIGVALEADKMVALCEKMQLGPVSINSDKTEITVTVPVTRSDILHECDIIEDIAIAYGYNNVVKTIPVSHRPGKELPVNLLADLLRYEVSRQGYMEILSLGLCSREDNFEKILREDPGDLAVTLGNPMSSEFQAVRTTLIPGMLRTLTENLNQKFSEGVRLFEISDVVLRDPKTAMEKDIGCRNERRLAAMHAGMVSSFATIHGLVDRIMQVLAVVPSKEYCPDAANSPLVKGLIEDDACIGEYKIVANDAAMFFPGKGASLVWKPLGATEYTSLGSFGVLHPQVLSNFGTPFPCTILEMEIETFIRH</sequence>
<dbReference type="GO" id="GO:0006432">
    <property type="term" value="P:phenylalanyl-tRNA aminoacylation"/>
    <property type="evidence" value="ECO:0007669"/>
    <property type="project" value="InterPro"/>
</dbReference>
<protein>
    <recommendedName>
        <fullName evidence="4">phenylalanine--tRNA ligase</fullName>
        <ecNumber evidence="4">6.1.1.20</ecNumber>
    </recommendedName>
    <alternativeName>
        <fullName evidence="13">Phenylalanyl-tRNA synthetase beta subunit</fullName>
    </alternativeName>
</protein>
<dbReference type="FunFam" id="3.50.40.10:FF:000002">
    <property type="entry name" value="phenylalanine--tRNA ligase beta subunit"/>
    <property type="match status" value="1"/>
</dbReference>
<keyword evidence="7" id="KW-0479">Metal-binding</keyword>
<evidence type="ECO:0000256" key="9">
    <source>
        <dbReference type="ARBA" id="ARBA00022840"/>
    </source>
</evidence>
<dbReference type="Pfam" id="PF17759">
    <property type="entry name" value="tRNA_synthFbeta"/>
    <property type="match status" value="1"/>
</dbReference>
<dbReference type="FunFam" id="3.30.56.10:FF:000009">
    <property type="entry name" value="Phenylalanine-tRNA ligase, beta subunit"/>
    <property type="match status" value="1"/>
</dbReference>
<dbReference type="NCBIfam" id="TIGR00471">
    <property type="entry name" value="pheT_arch"/>
    <property type="match status" value="1"/>
</dbReference>
<dbReference type="InterPro" id="IPR040659">
    <property type="entry name" value="PhetRS_B1"/>
</dbReference>
<dbReference type="SUPFAM" id="SSF46955">
    <property type="entry name" value="Putative DNA-binding domain"/>
    <property type="match status" value="2"/>
</dbReference>
<evidence type="ECO:0000256" key="1">
    <source>
        <dbReference type="ARBA" id="ARBA00001946"/>
    </source>
</evidence>
<comment type="subcellular location">
    <subcellularLocation>
        <location evidence="2">Cytoplasm</location>
    </subcellularLocation>
</comment>
<dbReference type="PANTHER" id="PTHR10947">
    <property type="entry name" value="PHENYLALANYL-TRNA SYNTHETASE BETA CHAIN AND LEUCINE-RICH REPEAT-CONTAINING PROTEIN 47"/>
    <property type="match status" value="1"/>
</dbReference>
<organism evidence="15">
    <name type="scientific">Mucochytrium quahogii</name>
    <dbReference type="NCBI Taxonomy" id="96639"/>
    <lineage>
        <taxon>Eukaryota</taxon>
        <taxon>Sar</taxon>
        <taxon>Stramenopiles</taxon>
        <taxon>Bigyra</taxon>
        <taxon>Labyrinthulomycetes</taxon>
        <taxon>Thraustochytrida</taxon>
        <taxon>Thraustochytriidae</taxon>
        <taxon>Mucochytrium</taxon>
    </lineage>
</organism>
<dbReference type="InterPro" id="IPR005146">
    <property type="entry name" value="B3/B4_tRNA-bd"/>
</dbReference>
<dbReference type="Pfam" id="PF03484">
    <property type="entry name" value="B5"/>
    <property type="match status" value="1"/>
</dbReference>
<evidence type="ECO:0000256" key="10">
    <source>
        <dbReference type="ARBA" id="ARBA00022842"/>
    </source>
</evidence>
<evidence type="ECO:0000313" key="15">
    <source>
        <dbReference type="EMBL" id="CAD9693147.1"/>
    </source>
</evidence>
<dbReference type="PROSITE" id="PS51483">
    <property type="entry name" value="B5"/>
    <property type="match status" value="1"/>
</dbReference>
<evidence type="ECO:0000256" key="11">
    <source>
        <dbReference type="ARBA" id="ARBA00022917"/>
    </source>
</evidence>
<evidence type="ECO:0000256" key="3">
    <source>
        <dbReference type="ARBA" id="ARBA00007438"/>
    </source>
</evidence>
<keyword evidence="11" id="KW-0648">Protein biosynthesis</keyword>
<dbReference type="GO" id="GO:0009328">
    <property type="term" value="C:phenylalanine-tRNA ligase complex"/>
    <property type="evidence" value="ECO:0007669"/>
    <property type="project" value="TreeGrafter"/>
</dbReference>
<name>A0A7S2WJX4_9STRA</name>
<evidence type="ECO:0000256" key="8">
    <source>
        <dbReference type="ARBA" id="ARBA00022741"/>
    </source>
</evidence>
<proteinExistence type="inferred from homology"/>
<evidence type="ECO:0000256" key="13">
    <source>
        <dbReference type="ARBA" id="ARBA00033189"/>
    </source>
</evidence>
<keyword evidence="9" id="KW-0067">ATP-binding</keyword>
<comment type="similarity">
    <text evidence="3">Belongs to the phenylalanyl-tRNA synthetase beta subunit family. Type 2 subfamily.</text>
</comment>
<dbReference type="InterPro" id="IPR009061">
    <property type="entry name" value="DNA-bd_dom_put_sf"/>
</dbReference>
<dbReference type="InterPro" id="IPR045060">
    <property type="entry name" value="Phe-tRNA-ligase_IIc_bsu"/>
</dbReference>
<evidence type="ECO:0000256" key="2">
    <source>
        <dbReference type="ARBA" id="ARBA00004496"/>
    </source>
</evidence>
<accession>A0A7S2WJX4</accession>
<dbReference type="Pfam" id="PF18262">
    <property type="entry name" value="PhetRS_B1"/>
    <property type="match status" value="1"/>
</dbReference>
<dbReference type="CDD" id="cd00769">
    <property type="entry name" value="PheRS_beta_core"/>
    <property type="match status" value="1"/>
</dbReference>
<evidence type="ECO:0000256" key="12">
    <source>
        <dbReference type="ARBA" id="ARBA00023146"/>
    </source>
</evidence>
<comment type="cofactor">
    <cofactor evidence="1">
        <name>Mg(2+)</name>
        <dbReference type="ChEBI" id="CHEBI:18420"/>
    </cofactor>
</comment>
<dbReference type="EC" id="6.1.1.20" evidence="4"/>
<dbReference type="SMART" id="SM00874">
    <property type="entry name" value="B5"/>
    <property type="match status" value="1"/>
</dbReference>
<dbReference type="Gene3D" id="3.30.56.10">
    <property type="match status" value="2"/>
</dbReference>
<dbReference type="InterPro" id="IPR004531">
    <property type="entry name" value="Phe-tRNA-synth_IIc_bsu_arc_euk"/>
</dbReference>
<dbReference type="PANTHER" id="PTHR10947:SF0">
    <property type="entry name" value="PHENYLALANINE--TRNA LIGASE BETA SUBUNIT"/>
    <property type="match status" value="1"/>
</dbReference>
<keyword evidence="5" id="KW-0963">Cytoplasm</keyword>
<reference evidence="15" key="1">
    <citation type="submission" date="2021-01" db="EMBL/GenBank/DDBJ databases">
        <authorList>
            <person name="Corre E."/>
            <person name="Pelletier E."/>
            <person name="Niang G."/>
            <person name="Scheremetjew M."/>
            <person name="Finn R."/>
            <person name="Kale V."/>
            <person name="Holt S."/>
            <person name="Cochrane G."/>
            <person name="Meng A."/>
            <person name="Brown T."/>
            <person name="Cohen L."/>
        </authorList>
    </citation>
    <scope>NUCLEOTIDE SEQUENCE</scope>
    <source>
        <strain evidence="15">NY070348D</strain>
    </source>
</reference>
<dbReference type="EMBL" id="HBHK01018323">
    <property type="protein sequence ID" value="CAD9693147.1"/>
    <property type="molecule type" value="Transcribed_RNA"/>
</dbReference>
<keyword evidence="6" id="KW-0436">Ligase</keyword>
<dbReference type="AlphaFoldDB" id="A0A7S2WJX4"/>
<dbReference type="GO" id="GO:0000287">
    <property type="term" value="F:magnesium ion binding"/>
    <property type="evidence" value="ECO:0007669"/>
    <property type="project" value="InterPro"/>
</dbReference>
<evidence type="ECO:0000256" key="6">
    <source>
        <dbReference type="ARBA" id="ARBA00022598"/>
    </source>
</evidence>
<evidence type="ECO:0000259" key="14">
    <source>
        <dbReference type="PROSITE" id="PS51483"/>
    </source>
</evidence>
<keyword evidence="10" id="KW-0460">Magnesium</keyword>
<dbReference type="InterPro" id="IPR045864">
    <property type="entry name" value="aa-tRNA-synth_II/BPL/LPL"/>
</dbReference>
<evidence type="ECO:0000256" key="5">
    <source>
        <dbReference type="ARBA" id="ARBA00022490"/>
    </source>
</evidence>
<dbReference type="GO" id="GO:0005524">
    <property type="term" value="F:ATP binding"/>
    <property type="evidence" value="ECO:0007669"/>
    <property type="project" value="UniProtKB-KW"/>
</dbReference>
<gene>
    <name evidence="15" type="ORF">QSP1433_LOCUS11610</name>
</gene>